<sequence>MEFSRLERAAIEAILSKPVDGMEVVRQQFAAATALERDYTGVGFYTKISVPPSIPPMPQTEELHDALCDGAIARPKSDPEGLIHFLLWTDGGYLCCLEGVTVRDAWPSEDDIEDVRPCRICKGTSVRSSEGPLMPDCENRFAVWRMNTSFRRLLATALCALLVAMIAAYIATILLIDLL</sequence>
<keyword evidence="1" id="KW-0472">Membrane</keyword>
<evidence type="ECO:0000313" key="3">
    <source>
        <dbReference type="Proteomes" id="UP001431776"/>
    </source>
</evidence>
<gene>
    <name evidence="2" type="ORF">QJ522_10150</name>
</gene>
<feature type="transmembrane region" description="Helical" evidence="1">
    <location>
        <begin position="153"/>
        <end position="176"/>
    </location>
</feature>
<dbReference type="AlphaFoldDB" id="A0AAW6TVM8"/>
<comment type="caution">
    <text evidence="2">The sequence shown here is derived from an EMBL/GenBank/DDBJ whole genome shotgun (WGS) entry which is preliminary data.</text>
</comment>
<protein>
    <submittedName>
        <fullName evidence="2">Uncharacterized protein</fullName>
    </submittedName>
</protein>
<keyword evidence="3" id="KW-1185">Reference proteome</keyword>
<evidence type="ECO:0000313" key="2">
    <source>
        <dbReference type="EMBL" id="MDI6449402.1"/>
    </source>
</evidence>
<organism evidence="2 3">
    <name type="scientific">Anaerobaca lacustris</name>
    <dbReference type="NCBI Taxonomy" id="3044600"/>
    <lineage>
        <taxon>Bacteria</taxon>
        <taxon>Pseudomonadati</taxon>
        <taxon>Planctomycetota</taxon>
        <taxon>Phycisphaerae</taxon>
        <taxon>Sedimentisphaerales</taxon>
        <taxon>Anaerobacaceae</taxon>
        <taxon>Anaerobaca</taxon>
    </lineage>
</organism>
<keyword evidence="1" id="KW-0812">Transmembrane</keyword>
<dbReference type="Proteomes" id="UP001431776">
    <property type="component" value="Unassembled WGS sequence"/>
</dbReference>
<dbReference type="RefSeq" id="WP_349244809.1">
    <property type="nucleotide sequence ID" value="NZ_JASCXX010000010.1"/>
</dbReference>
<dbReference type="EMBL" id="JASCXX010000010">
    <property type="protein sequence ID" value="MDI6449402.1"/>
    <property type="molecule type" value="Genomic_DNA"/>
</dbReference>
<name>A0AAW6TVM8_9BACT</name>
<accession>A0AAW6TVM8</accession>
<proteinExistence type="predicted"/>
<keyword evidence="1" id="KW-1133">Transmembrane helix</keyword>
<reference evidence="2" key="1">
    <citation type="submission" date="2023-05" db="EMBL/GenBank/DDBJ databases">
        <title>Anaerotaeda fermentans gen. nov., sp. nov., a novel anaerobic planctomycete of the new family within the order Sedimentisphaerales isolated from Taman Peninsula, Russia.</title>
        <authorList>
            <person name="Khomyakova M.A."/>
            <person name="Merkel A.Y."/>
            <person name="Slobodkin A.I."/>
        </authorList>
    </citation>
    <scope>NUCLEOTIDE SEQUENCE</scope>
    <source>
        <strain evidence="2">M17dextr</strain>
    </source>
</reference>
<evidence type="ECO:0000256" key="1">
    <source>
        <dbReference type="SAM" id="Phobius"/>
    </source>
</evidence>